<name>A0ABV8QUD5_9BACT</name>
<comment type="caution">
    <text evidence="4">The sequence shown here is derived from an EMBL/GenBank/DDBJ whole genome shotgun (WGS) entry which is preliminary data.</text>
</comment>
<protein>
    <submittedName>
        <fullName evidence="4">Class I SAM-dependent DNA methyltransferase</fullName>
    </submittedName>
</protein>
<dbReference type="Gene3D" id="3.40.50.150">
    <property type="entry name" value="Vaccinia Virus protein VP39"/>
    <property type="match status" value="1"/>
</dbReference>
<dbReference type="SUPFAM" id="SSF53335">
    <property type="entry name" value="S-adenosyl-L-methionine-dependent methyltransferases"/>
    <property type="match status" value="1"/>
</dbReference>
<dbReference type="RefSeq" id="WP_379708313.1">
    <property type="nucleotide sequence ID" value="NZ_JBHSCZ010000002.1"/>
</dbReference>
<evidence type="ECO:0000313" key="5">
    <source>
        <dbReference type="Proteomes" id="UP001595907"/>
    </source>
</evidence>
<gene>
    <name evidence="4" type="ORF">ACFOWM_07190</name>
</gene>
<keyword evidence="1 4" id="KW-0489">Methyltransferase</keyword>
<proteinExistence type="predicted"/>
<evidence type="ECO:0000256" key="2">
    <source>
        <dbReference type="ARBA" id="ARBA00022679"/>
    </source>
</evidence>
<evidence type="ECO:0000256" key="1">
    <source>
        <dbReference type="ARBA" id="ARBA00022603"/>
    </source>
</evidence>
<evidence type="ECO:0000313" key="4">
    <source>
        <dbReference type="EMBL" id="MFC4262654.1"/>
    </source>
</evidence>
<sequence length="205" mass="23617">MDSYKETFETWNKVATLYQEKFMELDIYNATYDFICKTIAKPNAKLLDVGCGPGNISKYILTQRPDVDILGIDMAPNMIALAKQNNPTANFSVLDIRKINTLNSMYDGIICGFSLPYISYSDCENFLKDAYALLHNEALIYISFIEGKHSNSGFKVASTGDRSYFYYYELAYLKERLTENKFHDFNVFKILYQNKETHTIITAKK</sequence>
<reference evidence="5" key="1">
    <citation type="journal article" date="2019" name="Int. J. Syst. Evol. Microbiol.">
        <title>The Global Catalogue of Microorganisms (GCM) 10K type strain sequencing project: providing services to taxonomists for standard genome sequencing and annotation.</title>
        <authorList>
            <consortium name="The Broad Institute Genomics Platform"/>
            <consortium name="The Broad Institute Genome Sequencing Center for Infectious Disease"/>
            <person name="Wu L."/>
            <person name="Ma J."/>
        </authorList>
    </citation>
    <scope>NUCLEOTIDE SEQUENCE [LARGE SCALE GENOMIC DNA]</scope>
    <source>
        <strain evidence="5">CECT 8289</strain>
    </source>
</reference>
<evidence type="ECO:0000259" key="3">
    <source>
        <dbReference type="Pfam" id="PF13649"/>
    </source>
</evidence>
<dbReference type="Proteomes" id="UP001595907">
    <property type="component" value="Unassembled WGS sequence"/>
</dbReference>
<dbReference type="GO" id="GO:0008168">
    <property type="term" value="F:methyltransferase activity"/>
    <property type="evidence" value="ECO:0007669"/>
    <property type="project" value="UniProtKB-KW"/>
</dbReference>
<organism evidence="4 5">
    <name type="scientific">Ferruginibacter yonginensis</name>
    <dbReference type="NCBI Taxonomy" id="1310416"/>
    <lineage>
        <taxon>Bacteria</taxon>
        <taxon>Pseudomonadati</taxon>
        <taxon>Bacteroidota</taxon>
        <taxon>Chitinophagia</taxon>
        <taxon>Chitinophagales</taxon>
        <taxon>Chitinophagaceae</taxon>
        <taxon>Ferruginibacter</taxon>
    </lineage>
</organism>
<accession>A0ABV8QUD5</accession>
<dbReference type="Pfam" id="PF13649">
    <property type="entry name" value="Methyltransf_25"/>
    <property type="match status" value="1"/>
</dbReference>
<dbReference type="EMBL" id="JBHSCZ010000002">
    <property type="protein sequence ID" value="MFC4262654.1"/>
    <property type="molecule type" value="Genomic_DNA"/>
</dbReference>
<keyword evidence="2" id="KW-0808">Transferase</keyword>
<keyword evidence="5" id="KW-1185">Reference proteome</keyword>
<dbReference type="InterPro" id="IPR041698">
    <property type="entry name" value="Methyltransf_25"/>
</dbReference>
<dbReference type="GO" id="GO:0032259">
    <property type="term" value="P:methylation"/>
    <property type="evidence" value="ECO:0007669"/>
    <property type="project" value="UniProtKB-KW"/>
</dbReference>
<feature type="domain" description="Methyltransferase" evidence="3">
    <location>
        <begin position="47"/>
        <end position="135"/>
    </location>
</feature>
<dbReference type="PANTHER" id="PTHR43861:SF1">
    <property type="entry name" value="TRANS-ACONITATE 2-METHYLTRANSFERASE"/>
    <property type="match status" value="1"/>
</dbReference>
<dbReference type="PANTHER" id="PTHR43861">
    <property type="entry name" value="TRANS-ACONITATE 2-METHYLTRANSFERASE-RELATED"/>
    <property type="match status" value="1"/>
</dbReference>
<dbReference type="InterPro" id="IPR029063">
    <property type="entry name" value="SAM-dependent_MTases_sf"/>
</dbReference>
<dbReference type="CDD" id="cd02440">
    <property type="entry name" value="AdoMet_MTases"/>
    <property type="match status" value="1"/>
</dbReference>